<keyword evidence="3" id="KW-1185">Reference proteome</keyword>
<dbReference type="EMBL" id="CACVKT020002026">
    <property type="protein sequence ID" value="CAC5374583.1"/>
    <property type="molecule type" value="Genomic_DNA"/>
</dbReference>
<dbReference type="Gene3D" id="2.130.10.10">
    <property type="entry name" value="YVTN repeat-like/Quinoprotein amine dehydrogenase"/>
    <property type="match status" value="1"/>
</dbReference>
<evidence type="ECO:0000259" key="1">
    <source>
        <dbReference type="Pfam" id="PF18738"/>
    </source>
</evidence>
<accession>A0A6J8AVB2</accession>
<dbReference type="InterPro" id="IPR041249">
    <property type="entry name" value="HEPN_DZIP3"/>
</dbReference>
<organism evidence="2 3">
    <name type="scientific">Mytilus coruscus</name>
    <name type="common">Sea mussel</name>
    <dbReference type="NCBI Taxonomy" id="42192"/>
    <lineage>
        <taxon>Eukaryota</taxon>
        <taxon>Metazoa</taxon>
        <taxon>Spiralia</taxon>
        <taxon>Lophotrochozoa</taxon>
        <taxon>Mollusca</taxon>
        <taxon>Bivalvia</taxon>
        <taxon>Autobranchia</taxon>
        <taxon>Pteriomorphia</taxon>
        <taxon>Mytilida</taxon>
        <taxon>Mytiloidea</taxon>
        <taxon>Mytilidae</taxon>
        <taxon>Mytilinae</taxon>
        <taxon>Mytilus</taxon>
    </lineage>
</organism>
<dbReference type="InterPro" id="IPR015943">
    <property type="entry name" value="WD40/YVTN_repeat-like_dom_sf"/>
</dbReference>
<feature type="domain" description="DZIP3-like HEPN" evidence="1">
    <location>
        <begin position="232"/>
        <end position="358"/>
    </location>
</feature>
<proteinExistence type="predicted"/>
<evidence type="ECO:0000313" key="3">
    <source>
        <dbReference type="Proteomes" id="UP000507470"/>
    </source>
</evidence>
<name>A0A6J8AVB2_MYTCO</name>
<gene>
    <name evidence="2" type="ORF">MCOR_11911</name>
</gene>
<sequence length="1061" mass="123376">MNIPATFKERQAKLGSIVLRVLPKVMQTILKEFMSPKGLQVKYRLNDIRTALKENETSLMEKLPNMDEFTIELCYKILRYENVMLEPSCKWGNAPNNTDVEIADDIQRLLIATNEVIVKKSEDVSEIFYEEFQTSLHEILYRVDTFLQQDTCLKLYKTICRSEINSTDIFQELALLQQVDITHVVDENSENRERYSRMSLAINDTFPNIFRDIIRSIISPRKLYQMCIQYLRSFSTDQTTCLHEIQSSNSYDSLDISLIYKLLRQFSLVPPPTKGWGNIPDKVDTKLSDDIERIRLCRNQLAHRCSTNITQVEFDNYFDQFRDIGHRIDLNFFQKTNYEYKINGHNTCRMDTQMETKYINTLKELENLRCELICNIKQSYSKFEMRKVPSCLVKGEHHTLCTLGNPWAYVKFHHVKKRIAKVSVVRFEKHPIKFFWGDSFERCLMNLRSMLKSEISEGRRGKVRVQIIFQNEADTDRTIDILNSLKDEINDNLSGIEFIVATKGSIVLTADVLVEILKTDELFQSTLTIFLRTILERITTSNTESIDMVLLPVEEYTHWKVSNPIGKSVYINFDIEAWFFETDDKMEEQLKNISDAISKHSNGSGTNNDITATLLPICLVEAYARALTSEDGTDIHRITLSYTPLYITLININTVAVSCRCYSTILMLNISTGSVTSTINTSGSCHGISYHDNNLYVVIDMSIIHVMDLTGKVIRTILLPSDDIWDITVDRDRLVCLDWSSIYCCSLDGELIWEFKMDKFQDLGRVTTDNEGNTAYIPRDEVYKFLRKVFALPFLPADHIPDAFNKLQTRSVLPTPRSYPTSSSQMQSFVWSVQSWSVFSRSVRYINGVEGWQHRLHHKAKKGNLRFYVFLHPMYNKANKKRMDDKLGSKGKIRRHQRKQTTHTQGMLFTTWIQYATKDMKISHLMKEDTTPDSDNMVSFPTSSVLETHVYDLDMEECTPSLKKPQEGCIQQALLWGPFIKCRVNSGEVAHIVRLHRRWSVHLSKENIRRLYSTNFTEGTVIKCRVNNGEVTHSIRYWYGEMLLSRYAWWSTKSIFDQLLY</sequence>
<evidence type="ECO:0000313" key="2">
    <source>
        <dbReference type="EMBL" id="CAC5374583.1"/>
    </source>
</evidence>
<dbReference type="Pfam" id="PF18738">
    <property type="entry name" value="HEPN_DZIP3"/>
    <property type="match status" value="1"/>
</dbReference>
<protein>
    <recommendedName>
        <fullName evidence="1">DZIP3-like HEPN domain-containing protein</fullName>
    </recommendedName>
</protein>
<dbReference type="OrthoDB" id="10368103at2759"/>
<dbReference type="Proteomes" id="UP000507470">
    <property type="component" value="Unassembled WGS sequence"/>
</dbReference>
<dbReference type="AlphaFoldDB" id="A0A6J8AVB2"/>
<reference evidence="2 3" key="1">
    <citation type="submission" date="2020-06" db="EMBL/GenBank/DDBJ databases">
        <authorList>
            <person name="Li R."/>
            <person name="Bekaert M."/>
        </authorList>
    </citation>
    <scope>NUCLEOTIDE SEQUENCE [LARGE SCALE GENOMIC DNA]</scope>
    <source>
        <strain evidence="3">wild</strain>
    </source>
</reference>
<dbReference type="SUPFAM" id="SSF63825">
    <property type="entry name" value="YWTD domain"/>
    <property type="match status" value="1"/>
</dbReference>